<dbReference type="Proteomes" id="UP000663879">
    <property type="component" value="Unassembled WGS sequence"/>
</dbReference>
<gene>
    <name evidence="2" type="ORF">OXX778_LOCUS13686</name>
</gene>
<feature type="region of interest" description="Disordered" evidence="1">
    <location>
        <begin position="25"/>
        <end position="49"/>
    </location>
</feature>
<reference evidence="2" key="1">
    <citation type="submission" date="2021-02" db="EMBL/GenBank/DDBJ databases">
        <authorList>
            <person name="Nowell W R."/>
        </authorList>
    </citation>
    <scope>NUCLEOTIDE SEQUENCE</scope>
    <source>
        <strain evidence="2">Ploen Becks lab</strain>
    </source>
</reference>
<dbReference type="AlphaFoldDB" id="A0A814CNZ5"/>
<sequence>KTKSQQEITDLDNVCLQPSVIMKRPPLPNNYQDQSLPACFHSSGTSSNS</sequence>
<proteinExistence type="predicted"/>
<comment type="caution">
    <text evidence="2">The sequence shown here is derived from an EMBL/GenBank/DDBJ whole genome shotgun (WGS) entry which is preliminary data.</text>
</comment>
<evidence type="ECO:0000313" key="2">
    <source>
        <dbReference type="EMBL" id="CAF0945979.1"/>
    </source>
</evidence>
<name>A0A814CNZ5_9BILA</name>
<protein>
    <submittedName>
        <fullName evidence="2">Uncharacterized protein</fullName>
    </submittedName>
</protein>
<feature type="non-terminal residue" evidence="2">
    <location>
        <position position="1"/>
    </location>
</feature>
<organism evidence="2 3">
    <name type="scientific">Brachionus calyciflorus</name>
    <dbReference type="NCBI Taxonomy" id="104777"/>
    <lineage>
        <taxon>Eukaryota</taxon>
        <taxon>Metazoa</taxon>
        <taxon>Spiralia</taxon>
        <taxon>Gnathifera</taxon>
        <taxon>Rotifera</taxon>
        <taxon>Eurotatoria</taxon>
        <taxon>Monogononta</taxon>
        <taxon>Pseudotrocha</taxon>
        <taxon>Ploima</taxon>
        <taxon>Brachionidae</taxon>
        <taxon>Brachionus</taxon>
    </lineage>
</organism>
<dbReference type="EMBL" id="CAJNOC010002676">
    <property type="protein sequence ID" value="CAF0945979.1"/>
    <property type="molecule type" value="Genomic_DNA"/>
</dbReference>
<keyword evidence="3" id="KW-1185">Reference proteome</keyword>
<accession>A0A814CNZ5</accession>
<evidence type="ECO:0000256" key="1">
    <source>
        <dbReference type="SAM" id="MobiDB-lite"/>
    </source>
</evidence>
<evidence type="ECO:0000313" key="3">
    <source>
        <dbReference type="Proteomes" id="UP000663879"/>
    </source>
</evidence>